<organism evidence="8 9">
    <name type="scientific">Cylicocyclus nassatus</name>
    <name type="common">Nematode worm</name>
    <dbReference type="NCBI Taxonomy" id="53992"/>
    <lineage>
        <taxon>Eukaryota</taxon>
        <taxon>Metazoa</taxon>
        <taxon>Ecdysozoa</taxon>
        <taxon>Nematoda</taxon>
        <taxon>Chromadorea</taxon>
        <taxon>Rhabditida</taxon>
        <taxon>Rhabditina</taxon>
        <taxon>Rhabditomorpha</taxon>
        <taxon>Strongyloidea</taxon>
        <taxon>Strongylidae</taxon>
        <taxon>Cylicocyclus</taxon>
    </lineage>
</organism>
<dbReference type="PANTHER" id="PTHR11562">
    <property type="entry name" value="CATION EFFLUX PROTEIN/ ZINC TRANSPORTER"/>
    <property type="match status" value="1"/>
</dbReference>
<evidence type="ECO:0000259" key="7">
    <source>
        <dbReference type="Pfam" id="PF01545"/>
    </source>
</evidence>
<feature type="transmembrane region" description="Helical" evidence="6">
    <location>
        <begin position="108"/>
        <end position="128"/>
    </location>
</feature>
<evidence type="ECO:0000313" key="8">
    <source>
        <dbReference type="EMBL" id="CAJ0596536.1"/>
    </source>
</evidence>
<comment type="caution">
    <text evidence="8">The sequence shown here is derived from an EMBL/GenBank/DDBJ whole genome shotgun (WGS) entry which is preliminary data.</text>
</comment>
<keyword evidence="3" id="KW-0862">Zinc</keyword>
<name>A0AA36GQM2_CYLNA</name>
<feature type="domain" description="Cation efflux protein transmembrane" evidence="7">
    <location>
        <begin position="19"/>
        <end position="190"/>
    </location>
</feature>
<keyword evidence="4 6" id="KW-1133">Transmembrane helix</keyword>
<keyword evidence="5 6" id="KW-0472">Membrane</keyword>
<gene>
    <name evidence="8" type="ORF">CYNAS_LOCUS8519</name>
</gene>
<evidence type="ECO:0000256" key="4">
    <source>
        <dbReference type="ARBA" id="ARBA00022989"/>
    </source>
</evidence>
<dbReference type="SUPFAM" id="SSF161111">
    <property type="entry name" value="Cation efflux protein transmembrane domain-like"/>
    <property type="match status" value="1"/>
</dbReference>
<evidence type="ECO:0000256" key="1">
    <source>
        <dbReference type="ARBA" id="ARBA00004141"/>
    </source>
</evidence>
<dbReference type="EMBL" id="CATQJL010000204">
    <property type="protein sequence ID" value="CAJ0596536.1"/>
    <property type="molecule type" value="Genomic_DNA"/>
</dbReference>
<dbReference type="GO" id="GO:0005886">
    <property type="term" value="C:plasma membrane"/>
    <property type="evidence" value="ECO:0007669"/>
    <property type="project" value="TreeGrafter"/>
</dbReference>
<protein>
    <recommendedName>
        <fullName evidence="7">Cation efflux protein transmembrane domain-containing protein</fullName>
    </recommendedName>
</protein>
<sequence length="306" mass="32480">MSDCGCHHEAKNKEERRILWIALVLNAAMAVIGGTAGWIAHSTGLLADALDMLSDATAYAIGLVAIGRTARFKANAAWVSGSVLLVLGVGVLVEVGRRVMYGAEPVSGWMIGTALVSLAVNLKVLRMLAPLKSGEVHLRATWLFTRADVVANVGVILAGLLVWWLASPYPDFVIGALIGLYVIKEAFEILALGRLSCGLRWLLLAHLAVGLVTQPVLAVVGELHAQTHLAAADHDPAVASPASERGVDAALHRLQQLVLCCSQAAPAPEIVLAIAHIGRHWPSATAHADRYRHEHLLAPFRPPIAG</sequence>
<evidence type="ECO:0000313" key="9">
    <source>
        <dbReference type="Proteomes" id="UP001176961"/>
    </source>
</evidence>
<feature type="transmembrane region" description="Helical" evidence="6">
    <location>
        <begin position="149"/>
        <end position="166"/>
    </location>
</feature>
<feature type="transmembrane region" description="Helical" evidence="6">
    <location>
        <begin position="18"/>
        <end position="40"/>
    </location>
</feature>
<keyword evidence="2 6" id="KW-0812">Transmembrane</keyword>
<feature type="transmembrane region" description="Helical" evidence="6">
    <location>
        <begin position="199"/>
        <end position="220"/>
    </location>
</feature>
<feature type="transmembrane region" description="Helical" evidence="6">
    <location>
        <begin position="77"/>
        <end position="96"/>
    </location>
</feature>
<dbReference type="InterPro" id="IPR050681">
    <property type="entry name" value="CDF/SLC30A"/>
</dbReference>
<evidence type="ECO:0000256" key="2">
    <source>
        <dbReference type="ARBA" id="ARBA00022692"/>
    </source>
</evidence>
<reference evidence="8" key="1">
    <citation type="submission" date="2023-07" db="EMBL/GenBank/DDBJ databases">
        <authorList>
            <consortium name="CYATHOMIX"/>
        </authorList>
    </citation>
    <scope>NUCLEOTIDE SEQUENCE</scope>
    <source>
        <strain evidence="8">N/A</strain>
    </source>
</reference>
<comment type="subcellular location">
    <subcellularLocation>
        <location evidence="1">Membrane</location>
        <topology evidence="1">Multi-pass membrane protein</topology>
    </subcellularLocation>
</comment>
<keyword evidence="3" id="KW-0813">Transport</keyword>
<dbReference type="Pfam" id="PF01545">
    <property type="entry name" value="Cation_efflux"/>
    <property type="match status" value="1"/>
</dbReference>
<dbReference type="InterPro" id="IPR058533">
    <property type="entry name" value="Cation_efflux_TM"/>
</dbReference>
<feature type="transmembrane region" description="Helical" evidence="6">
    <location>
        <begin position="172"/>
        <end position="192"/>
    </location>
</feature>
<dbReference type="GO" id="GO:0005385">
    <property type="term" value="F:zinc ion transmembrane transporter activity"/>
    <property type="evidence" value="ECO:0007669"/>
    <property type="project" value="TreeGrafter"/>
</dbReference>
<feature type="transmembrane region" description="Helical" evidence="6">
    <location>
        <begin position="52"/>
        <end position="70"/>
    </location>
</feature>
<dbReference type="Proteomes" id="UP001176961">
    <property type="component" value="Unassembled WGS sequence"/>
</dbReference>
<dbReference type="PANTHER" id="PTHR11562:SF17">
    <property type="entry name" value="RE54080P-RELATED"/>
    <property type="match status" value="1"/>
</dbReference>
<dbReference type="Gene3D" id="1.20.1510.10">
    <property type="entry name" value="Cation efflux protein transmembrane domain"/>
    <property type="match status" value="1"/>
</dbReference>
<accession>A0AA36GQM2</accession>
<keyword evidence="3" id="KW-0864">Zinc transport</keyword>
<evidence type="ECO:0000256" key="5">
    <source>
        <dbReference type="ARBA" id="ARBA00023136"/>
    </source>
</evidence>
<dbReference type="InterPro" id="IPR027469">
    <property type="entry name" value="Cation_efflux_TMD_sf"/>
</dbReference>
<dbReference type="AlphaFoldDB" id="A0AA36GQM2"/>
<evidence type="ECO:0000256" key="3">
    <source>
        <dbReference type="ARBA" id="ARBA00022906"/>
    </source>
</evidence>
<proteinExistence type="predicted"/>
<keyword evidence="3" id="KW-0406">Ion transport</keyword>
<keyword evidence="9" id="KW-1185">Reference proteome</keyword>
<evidence type="ECO:0000256" key="6">
    <source>
        <dbReference type="SAM" id="Phobius"/>
    </source>
</evidence>